<reference evidence="1 2" key="4">
    <citation type="journal article" date="2011" name="BMC Genomics">
        <title>RNA-Seq improves annotation of protein-coding genes in the cucumber genome.</title>
        <authorList>
            <person name="Li Z."/>
            <person name="Zhang Z."/>
            <person name="Yan P."/>
            <person name="Huang S."/>
            <person name="Fei Z."/>
            <person name="Lin K."/>
        </authorList>
    </citation>
    <scope>NUCLEOTIDE SEQUENCE [LARGE SCALE GENOMIC DNA]</scope>
    <source>
        <strain evidence="2">cv. 9930</strain>
    </source>
</reference>
<sequence length="96" mass="11380">MQRLTVEREARLDGGWNTVCSWAWSLMNGEWFDQQCATVEIHRSRTPKLAHSGSGCMIGTKTRQRLRRTETLLVIVFNDDKPVWWYRQGEVKQERR</sequence>
<organism evidence="1 2">
    <name type="scientific">Cucumis sativus</name>
    <name type="common">Cucumber</name>
    <dbReference type="NCBI Taxonomy" id="3659"/>
    <lineage>
        <taxon>Eukaryota</taxon>
        <taxon>Viridiplantae</taxon>
        <taxon>Streptophyta</taxon>
        <taxon>Embryophyta</taxon>
        <taxon>Tracheophyta</taxon>
        <taxon>Spermatophyta</taxon>
        <taxon>Magnoliopsida</taxon>
        <taxon>eudicotyledons</taxon>
        <taxon>Gunneridae</taxon>
        <taxon>Pentapetalae</taxon>
        <taxon>rosids</taxon>
        <taxon>fabids</taxon>
        <taxon>Cucurbitales</taxon>
        <taxon>Cucurbitaceae</taxon>
        <taxon>Benincaseae</taxon>
        <taxon>Cucumis</taxon>
    </lineage>
</organism>
<accession>A0A0A0L8L7</accession>
<dbReference type="AlphaFoldDB" id="A0A0A0L8L7"/>
<keyword evidence="2" id="KW-1185">Reference proteome</keyword>
<reference evidence="1 2" key="3">
    <citation type="journal article" date="2010" name="BMC Genomics">
        <title>Transcriptome sequencing and comparative analysis of cucumber flowers with different sex types.</title>
        <authorList>
            <person name="Guo S."/>
            <person name="Zheng Y."/>
            <person name="Joung J.G."/>
            <person name="Liu S."/>
            <person name="Zhang Z."/>
            <person name="Crasta O.R."/>
            <person name="Sobral B.W."/>
            <person name="Xu Y."/>
            <person name="Huang S."/>
            <person name="Fei Z."/>
        </authorList>
    </citation>
    <scope>NUCLEOTIDE SEQUENCE [LARGE SCALE GENOMIC DNA]</scope>
    <source>
        <strain evidence="2">cv. 9930</strain>
    </source>
</reference>
<dbReference type="Proteomes" id="UP000029981">
    <property type="component" value="Chromosome 3"/>
</dbReference>
<dbReference type="Gramene" id="KGN58295">
    <property type="protein sequence ID" value="KGN58295"/>
    <property type="gene ID" value="Csa_3G609230"/>
</dbReference>
<dbReference type="EMBL" id="CM002924">
    <property type="protein sequence ID" value="KGN58295.1"/>
    <property type="molecule type" value="Genomic_DNA"/>
</dbReference>
<evidence type="ECO:0000313" key="1">
    <source>
        <dbReference type="EMBL" id="KGN58295.1"/>
    </source>
</evidence>
<reference evidence="1 2" key="1">
    <citation type="journal article" date="2009" name="Nat. Genet.">
        <title>The genome of the cucumber, Cucumis sativus L.</title>
        <authorList>
            <person name="Huang S."/>
            <person name="Li R."/>
            <person name="Zhang Z."/>
            <person name="Li L."/>
            <person name="Gu X."/>
            <person name="Fan W."/>
            <person name="Lucas W.J."/>
            <person name="Wang X."/>
            <person name="Xie B."/>
            <person name="Ni P."/>
            <person name="Ren Y."/>
            <person name="Zhu H."/>
            <person name="Li J."/>
            <person name="Lin K."/>
            <person name="Jin W."/>
            <person name="Fei Z."/>
            <person name="Li G."/>
            <person name="Staub J."/>
            <person name="Kilian A."/>
            <person name="van der Vossen E.A."/>
            <person name="Wu Y."/>
            <person name="Guo J."/>
            <person name="He J."/>
            <person name="Jia Z."/>
            <person name="Ren Y."/>
            <person name="Tian G."/>
            <person name="Lu Y."/>
            <person name="Ruan J."/>
            <person name="Qian W."/>
            <person name="Wang M."/>
            <person name="Huang Q."/>
            <person name="Li B."/>
            <person name="Xuan Z."/>
            <person name="Cao J."/>
            <person name="Asan"/>
            <person name="Wu Z."/>
            <person name="Zhang J."/>
            <person name="Cai Q."/>
            <person name="Bai Y."/>
            <person name="Zhao B."/>
            <person name="Han Y."/>
            <person name="Li Y."/>
            <person name="Li X."/>
            <person name="Wang S."/>
            <person name="Shi Q."/>
            <person name="Liu S."/>
            <person name="Cho W.K."/>
            <person name="Kim J.Y."/>
            <person name="Xu Y."/>
            <person name="Heller-Uszynska K."/>
            <person name="Miao H."/>
            <person name="Cheng Z."/>
            <person name="Zhang S."/>
            <person name="Wu J."/>
            <person name="Yang Y."/>
            <person name="Kang H."/>
            <person name="Li M."/>
            <person name="Liang H."/>
            <person name="Ren X."/>
            <person name="Shi Z."/>
            <person name="Wen M."/>
            <person name="Jian M."/>
            <person name="Yang H."/>
            <person name="Zhang G."/>
            <person name="Yang Z."/>
            <person name="Chen R."/>
            <person name="Liu S."/>
            <person name="Li J."/>
            <person name="Ma L."/>
            <person name="Liu H."/>
            <person name="Zhou Y."/>
            <person name="Zhao J."/>
            <person name="Fang X."/>
            <person name="Li G."/>
            <person name="Fang L."/>
            <person name="Li Y."/>
            <person name="Liu D."/>
            <person name="Zheng H."/>
            <person name="Zhang Y."/>
            <person name="Qin N."/>
            <person name="Li Z."/>
            <person name="Yang G."/>
            <person name="Yang S."/>
            <person name="Bolund L."/>
            <person name="Kristiansen K."/>
            <person name="Zheng H."/>
            <person name="Li S."/>
            <person name="Zhang X."/>
            <person name="Yang H."/>
            <person name="Wang J."/>
            <person name="Sun R."/>
            <person name="Zhang B."/>
            <person name="Jiang S."/>
            <person name="Wang J."/>
            <person name="Du Y."/>
            <person name="Li S."/>
        </authorList>
    </citation>
    <scope>NUCLEOTIDE SEQUENCE [LARGE SCALE GENOMIC DNA]</scope>
    <source>
        <strain evidence="2">cv. 9930</strain>
    </source>
</reference>
<name>A0A0A0L8L7_CUCSA</name>
<evidence type="ECO:0000313" key="2">
    <source>
        <dbReference type="Proteomes" id="UP000029981"/>
    </source>
</evidence>
<proteinExistence type="predicted"/>
<reference evidence="1 2" key="2">
    <citation type="journal article" date="2009" name="PLoS ONE">
        <title>An integrated genetic and cytogenetic map of the cucumber genome.</title>
        <authorList>
            <person name="Ren Y."/>
            <person name="Zhang Z."/>
            <person name="Liu J."/>
            <person name="Staub J.E."/>
            <person name="Han Y."/>
            <person name="Cheng Z."/>
            <person name="Li X."/>
            <person name="Lu J."/>
            <person name="Miao H."/>
            <person name="Kang H."/>
            <person name="Xie B."/>
            <person name="Gu X."/>
            <person name="Wang X."/>
            <person name="Du Y."/>
            <person name="Jin W."/>
            <person name="Huang S."/>
        </authorList>
    </citation>
    <scope>NUCLEOTIDE SEQUENCE [LARGE SCALE GENOMIC DNA]</scope>
    <source>
        <strain evidence="2">cv. 9930</strain>
    </source>
</reference>
<gene>
    <name evidence="1" type="ORF">Csa_3G609230</name>
</gene>
<protein>
    <submittedName>
        <fullName evidence="1">Uncharacterized protein</fullName>
    </submittedName>
</protein>